<proteinExistence type="predicted"/>
<dbReference type="Proteomes" id="UP000479000">
    <property type="component" value="Unassembled WGS sequence"/>
</dbReference>
<protein>
    <recommendedName>
        <fullName evidence="1">FH2 domain-containing protein</fullName>
    </recommendedName>
</protein>
<dbReference type="EMBL" id="CADCXU010035124">
    <property type="protein sequence ID" value="CAB0020215.1"/>
    <property type="molecule type" value="Genomic_DNA"/>
</dbReference>
<dbReference type="PROSITE" id="PS51444">
    <property type="entry name" value="FH2"/>
    <property type="match status" value="1"/>
</dbReference>
<dbReference type="Pfam" id="PF02181">
    <property type="entry name" value="FH2"/>
    <property type="match status" value="1"/>
</dbReference>
<name>A0A6H5HR18_9HEMI</name>
<dbReference type="Gene3D" id="1.20.58.630">
    <property type="match status" value="1"/>
</dbReference>
<evidence type="ECO:0000259" key="1">
    <source>
        <dbReference type="PROSITE" id="PS51444"/>
    </source>
</evidence>
<dbReference type="PANTHER" id="PTHR46345">
    <property type="entry name" value="INVERTED FORMIN-2"/>
    <property type="match status" value="1"/>
</dbReference>
<evidence type="ECO:0000313" key="2">
    <source>
        <dbReference type="EMBL" id="CAB0020215.1"/>
    </source>
</evidence>
<dbReference type="SUPFAM" id="SSF101447">
    <property type="entry name" value="Formin homology 2 domain (FH2 domain)"/>
    <property type="match status" value="1"/>
</dbReference>
<dbReference type="PANTHER" id="PTHR46345:SF8">
    <property type="entry name" value="FORMIN 3, ISOFORM B"/>
    <property type="match status" value="1"/>
</dbReference>
<sequence length="76" mass="8906">MTQRCEKLKFDFRSNEDIIQLIRNGEHDDIGAEKLRGLLKILPEMDELEMLRNFDGDKSKLGNAEKFLLQLMEVPK</sequence>
<organism evidence="2 3">
    <name type="scientific">Nesidiocoris tenuis</name>
    <dbReference type="NCBI Taxonomy" id="355587"/>
    <lineage>
        <taxon>Eukaryota</taxon>
        <taxon>Metazoa</taxon>
        <taxon>Ecdysozoa</taxon>
        <taxon>Arthropoda</taxon>
        <taxon>Hexapoda</taxon>
        <taxon>Insecta</taxon>
        <taxon>Pterygota</taxon>
        <taxon>Neoptera</taxon>
        <taxon>Paraneoptera</taxon>
        <taxon>Hemiptera</taxon>
        <taxon>Heteroptera</taxon>
        <taxon>Panheteroptera</taxon>
        <taxon>Cimicomorpha</taxon>
        <taxon>Miridae</taxon>
        <taxon>Dicyphina</taxon>
        <taxon>Nesidiocoris</taxon>
    </lineage>
</organism>
<dbReference type="InterPro" id="IPR015425">
    <property type="entry name" value="FH2_Formin"/>
</dbReference>
<gene>
    <name evidence="2" type="ORF">NTEN_LOCUS23811</name>
</gene>
<evidence type="ECO:0000313" key="3">
    <source>
        <dbReference type="Proteomes" id="UP000479000"/>
    </source>
</evidence>
<keyword evidence="3" id="KW-1185">Reference proteome</keyword>
<feature type="domain" description="FH2" evidence="1">
    <location>
        <begin position="1"/>
        <end position="76"/>
    </location>
</feature>
<accession>A0A6H5HR18</accession>
<reference evidence="2 3" key="1">
    <citation type="submission" date="2020-02" db="EMBL/GenBank/DDBJ databases">
        <authorList>
            <person name="Ferguson B K."/>
        </authorList>
    </citation>
    <scope>NUCLEOTIDE SEQUENCE [LARGE SCALE GENOMIC DNA]</scope>
</reference>
<dbReference type="AlphaFoldDB" id="A0A6H5HR18"/>
<dbReference type="OrthoDB" id="26518at2759"/>